<dbReference type="Proteomes" id="UP000323164">
    <property type="component" value="Unassembled WGS sequence"/>
</dbReference>
<dbReference type="OrthoDB" id="5672604at2"/>
<dbReference type="InterPro" id="IPR029044">
    <property type="entry name" value="Nucleotide-diphossugar_trans"/>
</dbReference>
<dbReference type="SUPFAM" id="SSF53448">
    <property type="entry name" value="Nucleotide-diphospho-sugar transferases"/>
    <property type="match status" value="1"/>
</dbReference>
<evidence type="ECO:0000313" key="1">
    <source>
        <dbReference type="EMBL" id="TZF87299.1"/>
    </source>
</evidence>
<keyword evidence="2" id="KW-1185">Reference proteome</keyword>
<sequence length="324" mass="36532">MTGNKSRAVLTIATGKRLYLDMAIALARSFLWWHRDSDIAFYIATDIPDEMPRDLGAVRMLRFEKGELGVGFSMKLKLDQLAPAEQTLFIDSDCLCLGPLDPLFDRFEGNGVSVLGTPTSEGEWFGDIATQCANFGVPALPRFNGGVYYLEKGERRNAVYEKARELEPRYDELGLVRLRGSANEELLMSISMALHGCPLIEDDGTFYGDFFMNPVLLELDLLRGKVCLSNPPPPHPSHRPGYACREIHPRIVHFLGDFTSKWPYRTEEKTLALIGRGVPAGLARLVVRIGYRLPAMVAQRARDSLRPIYRRVFGYRAVRHVERV</sequence>
<gene>
    <name evidence="1" type="ORF">FW784_11325</name>
</gene>
<accession>A0A5D8YXW8</accession>
<dbReference type="AlphaFoldDB" id="A0A5D8YXW8"/>
<dbReference type="Gene3D" id="3.90.550.10">
    <property type="entry name" value="Spore Coat Polysaccharide Biosynthesis Protein SpsA, Chain A"/>
    <property type="match status" value="1"/>
</dbReference>
<dbReference type="EMBL" id="VTRV01000141">
    <property type="protein sequence ID" value="TZF87299.1"/>
    <property type="molecule type" value="Genomic_DNA"/>
</dbReference>
<protein>
    <submittedName>
        <fullName evidence="1">Uncharacterized protein</fullName>
    </submittedName>
</protein>
<dbReference type="RefSeq" id="WP_149353451.1">
    <property type="nucleotide sequence ID" value="NZ_VTRV01000141.1"/>
</dbReference>
<name>A0A5D8YXW8_9GAMM</name>
<reference evidence="1 2" key="1">
    <citation type="submission" date="2019-08" db="EMBL/GenBank/DDBJ databases">
        <title>Draft genome sequence of Lysobacter sp. UKS-15.</title>
        <authorList>
            <person name="Im W.-T."/>
        </authorList>
    </citation>
    <scope>NUCLEOTIDE SEQUENCE [LARGE SCALE GENOMIC DNA]</scope>
    <source>
        <strain evidence="1 2">UKS-15</strain>
    </source>
</reference>
<organism evidence="1 2">
    <name type="scientific">Cognatilysobacter lacus</name>
    <dbReference type="NCBI Taxonomy" id="1643323"/>
    <lineage>
        <taxon>Bacteria</taxon>
        <taxon>Pseudomonadati</taxon>
        <taxon>Pseudomonadota</taxon>
        <taxon>Gammaproteobacteria</taxon>
        <taxon>Lysobacterales</taxon>
        <taxon>Lysobacteraceae</taxon>
        <taxon>Cognatilysobacter</taxon>
    </lineage>
</organism>
<comment type="caution">
    <text evidence="1">The sequence shown here is derived from an EMBL/GenBank/DDBJ whole genome shotgun (WGS) entry which is preliminary data.</text>
</comment>
<proteinExistence type="predicted"/>
<evidence type="ECO:0000313" key="2">
    <source>
        <dbReference type="Proteomes" id="UP000323164"/>
    </source>
</evidence>